<dbReference type="GO" id="GO:0033962">
    <property type="term" value="P:P-body assembly"/>
    <property type="evidence" value="ECO:0007669"/>
    <property type="project" value="TreeGrafter"/>
</dbReference>
<evidence type="ECO:0000313" key="9">
    <source>
        <dbReference type="Proteomes" id="UP000515156"/>
    </source>
</evidence>
<feature type="region of interest" description="Disordered" evidence="7">
    <location>
        <begin position="65"/>
        <end position="114"/>
    </location>
</feature>
<keyword evidence="6" id="KW-0539">Nucleus</keyword>
<evidence type="ECO:0000313" key="10">
    <source>
        <dbReference type="RefSeq" id="XP_030065408.1"/>
    </source>
</evidence>
<dbReference type="AlphaFoldDB" id="A0A6P7YKA4"/>
<organism evidence="9 10">
    <name type="scientific">Microcaecilia unicolor</name>
    <dbReference type="NCBI Taxonomy" id="1415580"/>
    <lineage>
        <taxon>Eukaryota</taxon>
        <taxon>Metazoa</taxon>
        <taxon>Chordata</taxon>
        <taxon>Craniata</taxon>
        <taxon>Vertebrata</taxon>
        <taxon>Euteleostomi</taxon>
        <taxon>Amphibia</taxon>
        <taxon>Gymnophiona</taxon>
        <taxon>Siphonopidae</taxon>
        <taxon>Microcaecilia</taxon>
    </lineage>
</organism>
<proteinExistence type="inferred from homology"/>
<feature type="compositionally biased region" description="Acidic residues" evidence="7">
    <location>
        <begin position="78"/>
        <end position="98"/>
    </location>
</feature>
<reference evidence="10" key="1">
    <citation type="submission" date="2025-08" db="UniProtKB">
        <authorList>
            <consortium name="RefSeq"/>
        </authorList>
    </citation>
    <scope>IDENTIFICATION</scope>
</reference>
<dbReference type="GO" id="GO:0000290">
    <property type="term" value="P:deadenylation-dependent decapping of nuclear-transcribed mRNA"/>
    <property type="evidence" value="ECO:0007669"/>
    <property type="project" value="InterPro"/>
</dbReference>
<dbReference type="GO" id="GO:0003723">
    <property type="term" value="F:RNA binding"/>
    <property type="evidence" value="ECO:0007669"/>
    <property type="project" value="UniProtKB-KW"/>
</dbReference>
<dbReference type="PANTHER" id="PTHR21551">
    <property type="entry name" value="TOPOISOMERASE II-ASSOCIATED PROTEIN PAT1"/>
    <property type="match status" value="1"/>
</dbReference>
<comment type="subcellular location">
    <subcellularLocation>
        <location evidence="2">Cytoplasm</location>
    </subcellularLocation>
    <subcellularLocation>
        <location evidence="1">Nucleus</location>
    </subcellularLocation>
</comment>
<evidence type="ECO:0000259" key="8">
    <source>
        <dbReference type="Pfam" id="PF09770"/>
    </source>
</evidence>
<dbReference type="GeneID" id="115474190"/>
<dbReference type="RefSeq" id="XP_030065408.1">
    <property type="nucleotide sequence ID" value="XM_030209548.1"/>
</dbReference>
<keyword evidence="4" id="KW-0963">Cytoplasm</keyword>
<dbReference type="Pfam" id="PF09770">
    <property type="entry name" value="PAT1"/>
    <property type="match status" value="1"/>
</dbReference>
<keyword evidence="5" id="KW-0694">RNA-binding</keyword>
<sequence>MDTDLQHLPEDYYLADEGAILEEMAEEDEEIDLYNEETFGLDQDSADEDSRPLTLPEISETTVGLEKTGLEVTRISETMEEEGSSIEEEDPSPEEEETGVSAASSQPDDSQDLDDPAVMRAVHGKPTLESLDSAVVDSGICSTWGEFEAEQDLSPGFMPRTPFRSLSPNISTPTRTMAPKMAHMQFGTLSPNPSLSPLYSPFARTLQRFRVPDHVTQLHPQHRRILSQRRQRTSRHSSWKHWEARTDPYNCLMSPSEKEWVIKVQMIQLQSENPHLDDYYYQAYYEKLERKLSEEELLGERIKREPTKLVTPYIQKVETYESGTVILGVVHMGSTFSSRSVVHIEGSLGQVAVSTCYSPRRAIDAICHTVADEDMKALGYQRLRILNRIEKLFLMLLDVEEIQQEISLVPEEQRTHFHEKQDQKVEYIFACLRPLAGAHDADEVENEFLQSLSVRKGKKLLARLIPYLCGEHAYEMLLAVVQHLPRLMRMDVSEEALPVLYQPLNTVICQLTFTKLIGVLQELVKPVPDSEDLPLAQAFQNQFGVSLLYSLLSQGERLLSSDTPMEPSIGDYEKWTDLVFLVAKELSRLSKTCVVEPLFLPSNLLSLFCRYLDKQTIHGLENKMECQTSSSYPAVPS</sequence>
<dbReference type="InterPro" id="IPR019167">
    <property type="entry name" value="PAT1_dom"/>
</dbReference>
<evidence type="ECO:0000256" key="2">
    <source>
        <dbReference type="ARBA" id="ARBA00004496"/>
    </source>
</evidence>
<gene>
    <name evidence="10" type="primary">PATL2</name>
</gene>
<dbReference type="GO" id="GO:0000932">
    <property type="term" value="C:P-body"/>
    <property type="evidence" value="ECO:0007669"/>
    <property type="project" value="TreeGrafter"/>
</dbReference>
<dbReference type="GO" id="GO:0005634">
    <property type="term" value="C:nucleus"/>
    <property type="evidence" value="ECO:0007669"/>
    <property type="project" value="UniProtKB-SubCell"/>
</dbReference>
<evidence type="ECO:0000256" key="6">
    <source>
        <dbReference type="ARBA" id="ARBA00023242"/>
    </source>
</evidence>
<evidence type="ECO:0000256" key="3">
    <source>
        <dbReference type="ARBA" id="ARBA00009138"/>
    </source>
</evidence>
<evidence type="ECO:0000256" key="1">
    <source>
        <dbReference type="ARBA" id="ARBA00004123"/>
    </source>
</evidence>
<protein>
    <submittedName>
        <fullName evidence="10">Protein PAT1 homolog 2 isoform X3</fullName>
    </submittedName>
</protein>
<feature type="compositionally biased region" description="Low complexity" evidence="7">
    <location>
        <begin position="99"/>
        <end position="108"/>
    </location>
</feature>
<keyword evidence="9" id="KW-1185">Reference proteome</keyword>
<comment type="similarity">
    <text evidence="3">Belongs to the PAT1 family.</text>
</comment>
<evidence type="ECO:0000256" key="5">
    <source>
        <dbReference type="ARBA" id="ARBA00022884"/>
    </source>
</evidence>
<accession>A0A6P7YKA4</accession>
<dbReference type="InterPro" id="IPR039900">
    <property type="entry name" value="Pat1-like"/>
</dbReference>
<dbReference type="Proteomes" id="UP000515156">
    <property type="component" value="Chromosome 7"/>
</dbReference>
<evidence type="ECO:0000256" key="4">
    <source>
        <dbReference type="ARBA" id="ARBA00022490"/>
    </source>
</evidence>
<dbReference type="PANTHER" id="PTHR21551:SF3">
    <property type="entry name" value="PROTEIN PAT1 HOMOLOG 2"/>
    <property type="match status" value="1"/>
</dbReference>
<name>A0A6P7YKA4_9AMPH</name>
<dbReference type="CTD" id="197135"/>
<evidence type="ECO:0000256" key="7">
    <source>
        <dbReference type="SAM" id="MobiDB-lite"/>
    </source>
</evidence>
<feature type="domain" description="mRNA decay factor PAT1" evidence="8">
    <location>
        <begin position="343"/>
        <end position="496"/>
    </location>
</feature>